<feature type="region of interest" description="Disordered" evidence="1">
    <location>
        <begin position="190"/>
        <end position="210"/>
    </location>
</feature>
<gene>
    <name evidence="5" type="primary">LOC110990791</name>
</gene>
<dbReference type="Gene3D" id="2.60.40.10">
    <property type="entry name" value="Immunoglobulins"/>
    <property type="match status" value="2"/>
</dbReference>
<dbReference type="InterPro" id="IPR013783">
    <property type="entry name" value="Ig-like_fold"/>
</dbReference>
<dbReference type="KEGG" id="aplc:110990791"/>
<keyword evidence="2" id="KW-0732">Signal</keyword>
<dbReference type="AlphaFoldDB" id="A0A8B8A3S9"/>
<dbReference type="GeneID" id="110990791"/>
<feature type="non-terminal residue" evidence="5">
    <location>
        <position position="256"/>
    </location>
</feature>
<accession>A0A8B8A3S9</accession>
<feature type="domain" description="Ig-like" evidence="3">
    <location>
        <begin position="142"/>
        <end position="252"/>
    </location>
</feature>
<evidence type="ECO:0000313" key="4">
    <source>
        <dbReference type="Proteomes" id="UP000694845"/>
    </source>
</evidence>
<feature type="compositionally biased region" description="Low complexity" evidence="1">
    <location>
        <begin position="195"/>
        <end position="210"/>
    </location>
</feature>
<dbReference type="OMA" id="TPREVEW"/>
<evidence type="ECO:0000256" key="1">
    <source>
        <dbReference type="SAM" id="MobiDB-lite"/>
    </source>
</evidence>
<evidence type="ECO:0000259" key="3">
    <source>
        <dbReference type="PROSITE" id="PS50835"/>
    </source>
</evidence>
<dbReference type="InterPro" id="IPR003599">
    <property type="entry name" value="Ig_sub"/>
</dbReference>
<keyword evidence="4" id="KW-1185">Reference proteome</keyword>
<sequence length="256" mass="27515">MALEAGKFFQVWLSFYYAVGLTMQQPVVGVDPWVDVNQPTTLTCLPSGTPREVEWIKCVVHEQSCTASRPSSELVVRLLGSDVNWGGSIDISRFRFDKTQSNYPLTITSVTLEDESVYSCRTNVAGQGYQSASAPMRIRVPPSSIAVVYDSTSHSSSTSIPIVAGENHQFTCNTPAVKPAATLTWTIPAGGSSDQPLGNQTNTPNTGNNNLTDSYNTVIVDIPKNPAVSQIVCAATNRQDGSNAADIDIAVTLQVR</sequence>
<dbReference type="InterPro" id="IPR036179">
    <property type="entry name" value="Ig-like_dom_sf"/>
</dbReference>
<reference evidence="5" key="1">
    <citation type="submission" date="2025-08" db="UniProtKB">
        <authorList>
            <consortium name="RefSeq"/>
        </authorList>
    </citation>
    <scope>IDENTIFICATION</scope>
</reference>
<evidence type="ECO:0000256" key="2">
    <source>
        <dbReference type="SAM" id="SignalP"/>
    </source>
</evidence>
<dbReference type="OrthoDB" id="10055806at2759"/>
<dbReference type="PROSITE" id="PS50835">
    <property type="entry name" value="IG_LIKE"/>
    <property type="match status" value="2"/>
</dbReference>
<proteinExistence type="predicted"/>
<dbReference type="InterPro" id="IPR007110">
    <property type="entry name" value="Ig-like_dom"/>
</dbReference>
<name>A0A8B8A3S9_ACAPL</name>
<feature type="chain" id="PRO_5034421629" evidence="2">
    <location>
        <begin position="30"/>
        <end position="256"/>
    </location>
</feature>
<dbReference type="SMART" id="SM00409">
    <property type="entry name" value="IG"/>
    <property type="match status" value="2"/>
</dbReference>
<feature type="domain" description="Ig-like" evidence="3">
    <location>
        <begin position="26"/>
        <end position="137"/>
    </location>
</feature>
<dbReference type="CDD" id="cd00096">
    <property type="entry name" value="Ig"/>
    <property type="match status" value="1"/>
</dbReference>
<protein>
    <submittedName>
        <fullName evidence="5">Uncharacterized protein LOC110990791</fullName>
    </submittedName>
</protein>
<dbReference type="SUPFAM" id="SSF48726">
    <property type="entry name" value="Immunoglobulin"/>
    <property type="match status" value="1"/>
</dbReference>
<feature type="signal peptide" evidence="2">
    <location>
        <begin position="1"/>
        <end position="29"/>
    </location>
</feature>
<dbReference type="RefSeq" id="XP_022111585.1">
    <property type="nucleotide sequence ID" value="XM_022255893.1"/>
</dbReference>
<evidence type="ECO:0000313" key="5">
    <source>
        <dbReference type="RefSeq" id="XP_022111585.1"/>
    </source>
</evidence>
<organism evidence="4 5">
    <name type="scientific">Acanthaster planci</name>
    <name type="common">Crown-of-thorns starfish</name>
    <dbReference type="NCBI Taxonomy" id="133434"/>
    <lineage>
        <taxon>Eukaryota</taxon>
        <taxon>Metazoa</taxon>
        <taxon>Echinodermata</taxon>
        <taxon>Eleutherozoa</taxon>
        <taxon>Asterozoa</taxon>
        <taxon>Asteroidea</taxon>
        <taxon>Valvatacea</taxon>
        <taxon>Valvatida</taxon>
        <taxon>Acanthasteridae</taxon>
        <taxon>Acanthaster</taxon>
    </lineage>
</organism>
<dbReference type="Proteomes" id="UP000694845">
    <property type="component" value="Unplaced"/>
</dbReference>